<evidence type="ECO:0000256" key="1">
    <source>
        <dbReference type="ARBA" id="ARBA00004651"/>
    </source>
</evidence>
<keyword evidence="7" id="KW-1185">Reference proteome</keyword>
<gene>
    <name evidence="6" type="primary">rhtC</name>
    <name evidence="6" type="ORF">PSAL_022450</name>
</gene>
<keyword evidence="5" id="KW-0472">Membrane</keyword>
<evidence type="ECO:0000256" key="5">
    <source>
        <dbReference type="ARBA" id="ARBA00023136"/>
    </source>
</evidence>
<dbReference type="GO" id="GO:0005886">
    <property type="term" value="C:plasma membrane"/>
    <property type="evidence" value="ECO:0007669"/>
    <property type="project" value="UniProtKB-SubCell"/>
</dbReference>
<dbReference type="InterPro" id="IPR001123">
    <property type="entry name" value="LeuE-type"/>
</dbReference>
<proteinExistence type="predicted"/>
<accession>A0A418SKR0</accession>
<name>A0A418SKR0_9RHOB</name>
<dbReference type="RefSeq" id="WP_119837649.1">
    <property type="nucleotide sequence ID" value="NZ_CP060436.1"/>
</dbReference>
<dbReference type="PANTHER" id="PTHR30086:SF17">
    <property type="entry name" value="LYSE FAMILY TRANSLOCATOR"/>
    <property type="match status" value="1"/>
</dbReference>
<protein>
    <submittedName>
        <fullName evidence="6">Threonine efflux protein</fullName>
    </submittedName>
</protein>
<dbReference type="EMBL" id="CP060436">
    <property type="protein sequence ID" value="QPM91002.1"/>
    <property type="molecule type" value="Genomic_DNA"/>
</dbReference>
<evidence type="ECO:0000256" key="4">
    <source>
        <dbReference type="ARBA" id="ARBA00022989"/>
    </source>
</evidence>
<keyword evidence="3" id="KW-0812">Transmembrane</keyword>
<dbReference type="AlphaFoldDB" id="A0A418SKR0"/>
<dbReference type="PANTHER" id="PTHR30086">
    <property type="entry name" value="ARGININE EXPORTER PROTEIN ARGO"/>
    <property type="match status" value="1"/>
</dbReference>
<dbReference type="GO" id="GO:0015171">
    <property type="term" value="F:amino acid transmembrane transporter activity"/>
    <property type="evidence" value="ECO:0007669"/>
    <property type="project" value="TreeGrafter"/>
</dbReference>
<sequence>MEDLIAHMPKILAAYSILLVAAISPGPAVAFLLGVSASRGRAAALTATTGIAFGSTTINLMTMLGVGLLLSQAAWAMEVLRIAGACYLLWLAYGAFRRAAHPPALAPAGLPGGSGRLFAAGWLMQTTNPKAIAFWLAIAAIGATAGAGPLTYAAFFTGAFALSFICHAAWALLLSAAPVRAAYAAGRRWIEGALGTFFCFAAWKIAASES</sequence>
<evidence type="ECO:0000256" key="3">
    <source>
        <dbReference type="ARBA" id="ARBA00022692"/>
    </source>
</evidence>
<dbReference type="Proteomes" id="UP000283786">
    <property type="component" value="Chromosome"/>
</dbReference>
<evidence type="ECO:0000256" key="2">
    <source>
        <dbReference type="ARBA" id="ARBA00022475"/>
    </source>
</evidence>
<dbReference type="OrthoDB" id="7659099at2"/>
<dbReference type="KEGG" id="palw:PSAL_022450"/>
<dbReference type="Pfam" id="PF01810">
    <property type="entry name" value="LysE"/>
    <property type="match status" value="1"/>
</dbReference>
<keyword evidence="4" id="KW-1133">Transmembrane helix</keyword>
<comment type="subcellular location">
    <subcellularLocation>
        <location evidence="1">Cell membrane</location>
        <topology evidence="1">Multi-pass membrane protein</topology>
    </subcellularLocation>
</comment>
<reference evidence="6 7" key="1">
    <citation type="submission" date="2020-08" db="EMBL/GenBank/DDBJ databases">
        <title>Genome sequence of Rhodobacteraceae bacterium Lw-13e.</title>
        <authorList>
            <person name="Poehlein A."/>
            <person name="Wolter L."/>
            <person name="Daniel R."/>
            <person name="Brinkhoff T."/>
        </authorList>
    </citation>
    <scope>NUCLEOTIDE SEQUENCE [LARGE SCALE GENOMIC DNA]</scope>
    <source>
        <strain evidence="6 7">Lw-13e</strain>
    </source>
</reference>
<evidence type="ECO:0000313" key="6">
    <source>
        <dbReference type="EMBL" id="QPM91002.1"/>
    </source>
</evidence>
<organism evidence="6 7">
    <name type="scientific">Pseudooceanicola algae</name>
    <dbReference type="NCBI Taxonomy" id="1537215"/>
    <lineage>
        <taxon>Bacteria</taxon>
        <taxon>Pseudomonadati</taxon>
        <taxon>Pseudomonadota</taxon>
        <taxon>Alphaproteobacteria</taxon>
        <taxon>Rhodobacterales</taxon>
        <taxon>Paracoccaceae</taxon>
        <taxon>Pseudooceanicola</taxon>
    </lineage>
</organism>
<evidence type="ECO:0000313" key="7">
    <source>
        <dbReference type="Proteomes" id="UP000283786"/>
    </source>
</evidence>
<keyword evidence="2" id="KW-1003">Cell membrane</keyword>